<dbReference type="EMBL" id="GG692419">
    <property type="protein sequence ID" value="EER44584.1"/>
    <property type="molecule type" value="Genomic_DNA"/>
</dbReference>
<evidence type="ECO:0000256" key="1">
    <source>
        <dbReference type="SAM" id="MobiDB-lite"/>
    </source>
</evidence>
<dbReference type="OrthoDB" id="4188647at2759"/>
<dbReference type="STRING" id="544712.C6H482"/>
<dbReference type="InterPro" id="IPR021842">
    <property type="entry name" value="DUF3435"/>
</dbReference>
<feature type="region of interest" description="Disordered" evidence="1">
    <location>
        <begin position="634"/>
        <end position="744"/>
    </location>
</feature>
<dbReference type="OMA" id="RHHWVHS"/>
<feature type="compositionally biased region" description="Polar residues" evidence="1">
    <location>
        <begin position="647"/>
        <end position="656"/>
    </location>
</feature>
<evidence type="ECO:0000313" key="2">
    <source>
        <dbReference type="EMBL" id="EER44584.1"/>
    </source>
</evidence>
<dbReference type="Pfam" id="PF11917">
    <property type="entry name" value="DUF3435"/>
    <property type="match status" value="2"/>
</dbReference>
<dbReference type="PANTHER" id="PTHR37535:SF4">
    <property type="entry name" value="FLUG DOMAIN-CONTAINING PROTEIN"/>
    <property type="match status" value="1"/>
</dbReference>
<dbReference type="VEuPathDB" id="FungiDB:HCDG_00163"/>
<sequence length="744" mass="84483">MAPPKLQAKDVDRYCYCRTLLAKVLHPVERGLRGLSSFRGSRDLHELFRLDVQNFLNGVFPAERKVPRKTKDKNTLDVDVFCVIYRHHWVHSTFFRHGNMIVQFATVQLWSAITRTRPGVLLPQNSPLPDDSSLGKRKQGHAFQSDLPKYVSAKDLPDSVCYRDIELFYLKDPQSKRDVLCAVIEFRNLKGRPEGADGSSLALRWKPEVLNMPLLRRLERTPYGYELHGSLPMTYQSSREALRELVGMLDSKTISGIHFAWAAMSQSQERQRVLGQSSDAVFEKHYQSQFIARGLQHVVLLRPSQDGLLRVAGSMLRKRDPLAPSDLTDAHKRAICQRPEILQLTREKRELMAEMHEAVKKDLAKPRKTLATDTRERARKDYFQNAPVLEIDRQINQLLGESDVGSDADSSADEDWELPIPSYVFFERARLAENFYGPDAENFEEDKLLARRIQVTKDMVALLGLCEPSRRGNRVNWDLDNDEFPEQPEEPLLPEEDSLVCPTDVCIICCGVSRRSASNPPPHKFPPKRKDSLRRHLIESHLVHAHDGISCNWEACRNVPKFTEITEFLAHASEVHKYDVNIKLCHLPQRPQLPCSDTSSVESREVSLESENGQGTITPASSVEFEMANIDPRLMEQRPVTKPSPCWSGTENSASFAGSDMATIDPRGTELPTRRSRRGAAKAAKSEPGPPPERATRSSRNCDPQQEQCGQKEGEKRCLGRRKASDTKPPLRRSKRLKSNDPQV</sequence>
<feature type="compositionally biased region" description="Basic and acidic residues" evidence="1">
    <location>
        <begin position="710"/>
        <end position="726"/>
    </location>
</feature>
<name>C6H482_AJECH</name>
<reference evidence="3" key="1">
    <citation type="submission" date="2009-05" db="EMBL/GenBank/DDBJ databases">
        <title>The genome sequence of Ajellomyces capsulatus strain H143.</title>
        <authorList>
            <person name="Champion M."/>
            <person name="Cuomo C.A."/>
            <person name="Ma L.-J."/>
            <person name="Henn M.R."/>
            <person name="Sil A."/>
            <person name="Goldman B."/>
            <person name="Young S.K."/>
            <person name="Kodira C.D."/>
            <person name="Zeng Q."/>
            <person name="Koehrsen M."/>
            <person name="Alvarado L."/>
            <person name="Berlin A.M."/>
            <person name="Borenstein D."/>
            <person name="Chen Z."/>
            <person name="Engels R."/>
            <person name="Freedman E."/>
            <person name="Gellesch M."/>
            <person name="Goldberg J."/>
            <person name="Griggs A."/>
            <person name="Gujja S."/>
            <person name="Heiman D.I."/>
            <person name="Hepburn T.A."/>
            <person name="Howarth C."/>
            <person name="Jen D."/>
            <person name="Larson L."/>
            <person name="Lewis B."/>
            <person name="Mehta T."/>
            <person name="Park D."/>
            <person name="Pearson M."/>
            <person name="Roberts A."/>
            <person name="Saif S."/>
            <person name="Shea T.D."/>
            <person name="Shenoy N."/>
            <person name="Sisk P."/>
            <person name="Stolte C."/>
            <person name="Sykes S."/>
            <person name="Walk T."/>
            <person name="White J."/>
            <person name="Yandava C."/>
            <person name="Klein B."/>
            <person name="McEwen J.G."/>
            <person name="Puccia R."/>
            <person name="Goldman G.H."/>
            <person name="Felipe M.S."/>
            <person name="Nino-Vega G."/>
            <person name="San-Blas G."/>
            <person name="Taylor J.W."/>
            <person name="Mendoza L."/>
            <person name="Galagan J.E."/>
            <person name="Nusbaum C."/>
            <person name="Birren B.W."/>
        </authorList>
    </citation>
    <scope>NUCLEOTIDE SEQUENCE [LARGE SCALE GENOMIC DNA]</scope>
    <source>
        <strain evidence="3">H143</strain>
    </source>
</reference>
<dbReference type="PANTHER" id="PTHR37535">
    <property type="entry name" value="FLUG DOMAIN PROTEIN"/>
    <property type="match status" value="1"/>
</dbReference>
<accession>C6H482</accession>
<evidence type="ECO:0000313" key="3">
    <source>
        <dbReference type="Proteomes" id="UP000002624"/>
    </source>
</evidence>
<protein>
    <recommendedName>
        <fullName evidence="4">FluG domain-containing protein</fullName>
    </recommendedName>
</protein>
<feature type="compositionally biased region" description="Polar residues" evidence="1">
    <location>
        <begin position="612"/>
        <end position="621"/>
    </location>
</feature>
<organism evidence="2 3">
    <name type="scientific">Ajellomyces capsulatus (strain H143)</name>
    <name type="common">Darling's disease fungus</name>
    <name type="synonym">Histoplasma capsulatum</name>
    <dbReference type="NCBI Taxonomy" id="544712"/>
    <lineage>
        <taxon>Eukaryota</taxon>
        <taxon>Fungi</taxon>
        <taxon>Dikarya</taxon>
        <taxon>Ascomycota</taxon>
        <taxon>Pezizomycotina</taxon>
        <taxon>Eurotiomycetes</taxon>
        <taxon>Eurotiomycetidae</taxon>
        <taxon>Onygenales</taxon>
        <taxon>Ajellomycetaceae</taxon>
        <taxon>Histoplasma</taxon>
    </lineage>
</organism>
<feature type="region of interest" description="Disordered" evidence="1">
    <location>
        <begin position="593"/>
        <end position="622"/>
    </location>
</feature>
<evidence type="ECO:0008006" key="4">
    <source>
        <dbReference type="Google" id="ProtNLM"/>
    </source>
</evidence>
<gene>
    <name evidence="2" type="ORF">HCDG_00163</name>
</gene>
<proteinExistence type="predicted"/>
<dbReference type="Proteomes" id="UP000002624">
    <property type="component" value="Unassembled WGS sequence"/>
</dbReference>
<dbReference type="HOGENOM" id="CLU_011937_4_1_1"/>
<dbReference type="AlphaFoldDB" id="C6H482"/>